<organism evidence="1 2">
    <name type="scientific">Candidatus Jorgensenbacteria bacterium CG10_big_fil_rev_8_21_14_0_10_54_38</name>
    <dbReference type="NCBI Taxonomy" id="1974593"/>
    <lineage>
        <taxon>Bacteria</taxon>
        <taxon>Candidatus Joergenseniibacteriota</taxon>
    </lineage>
</organism>
<feature type="non-terminal residue" evidence="1">
    <location>
        <position position="80"/>
    </location>
</feature>
<reference evidence="2" key="1">
    <citation type="submission" date="2017-09" db="EMBL/GenBank/DDBJ databases">
        <title>Depth-based differentiation of microbial function through sediment-hosted aquifers and enrichment of novel symbionts in the deep terrestrial subsurface.</title>
        <authorList>
            <person name="Probst A.J."/>
            <person name="Ladd B."/>
            <person name="Jarett J.K."/>
            <person name="Geller-Mcgrath D.E."/>
            <person name="Sieber C.M.K."/>
            <person name="Emerson J.B."/>
            <person name="Anantharaman K."/>
            <person name="Thomas B.C."/>
            <person name="Malmstrom R."/>
            <person name="Stieglmeier M."/>
            <person name="Klingl A."/>
            <person name="Woyke T."/>
            <person name="Ryan C.M."/>
            <person name="Banfield J.F."/>
        </authorList>
    </citation>
    <scope>NUCLEOTIDE SEQUENCE [LARGE SCALE GENOMIC DNA]</scope>
</reference>
<name>A0A2M6WGL3_9BACT</name>
<accession>A0A2M6WGL3</accession>
<dbReference type="AlphaFoldDB" id="A0A2M6WGL3"/>
<gene>
    <name evidence="1" type="ORF">COU12_00300</name>
</gene>
<comment type="caution">
    <text evidence="1">The sequence shown here is derived from an EMBL/GenBank/DDBJ whole genome shotgun (WGS) entry which is preliminary data.</text>
</comment>
<dbReference type="Proteomes" id="UP000229530">
    <property type="component" value="Unassembled WGS sequence"/>
</dbReference>
<sequence>MATIKLRPCPLELTFPIWWTILKIVRTHFAPTLCRSEDLAKNSACPSEVLRQAQDEGGNRNPELKNCQRTPIVQPAVDYG</sequence>
<protein>
    <submittedName>
        <fullName evidence="1">Uncharacterized protein</fullName>
    </submittedName>
</protein>
<proteinExistence type="predicted"/>
<evidence type="ECO:0000313" key="2">
    <source>
        <dbReference type="Proteomes" id="UP000229530"/>
    </source>
</evidence>
<evidence type="ECO:0000313" key="1">
    <source>
        <dbReference type="EMBL" id="PIT91943.1"/>
    </source>
</evidence>
<dbReference type="EMBL" id="PFBE01000005">
    <property type="protein sequence ID" value="PIT91943.1"/>
    <property type="molecule type" value="Genomic_DNA"/>
</dbReference>